<evidence type="ECO:0000256" key="1">
    <source>
        <dbReference type="SAM" id="Coils"/>
    </source>
</evidence>
<comment type="caution">
    <text evidence="2">The sequence shown here is derived from an EMBL/GenBank/DDBJ whole genome shotgun (WGS) entry which is preliminary data.</text>
</comment>
<protein>
    <submittedName>
        <fullName evidence="2">Uncharacterized protein</fullName>
    </submittedName>
</protein>
<dbReference type="InterPro" id="IPR040346">
    <property type="entry name" value="GEX1/Brambleberry"/>
</dbReference>
<organism evidence="2 3">
    <name type="scientific">Cuscuta epithymum</name>
    <dbReference type="NCBI Taxonomy" id="186058"/>
    <lineage>
        <taxon>Eukaryota</taxon>
        <taxon>Viridiplantae</taxon>
        <taxon>Streptophyta</taxon>
        <taxon>Embryophyta</taxon>
        <taxon>Tracheophyta</taxon>
        <taxon>Spermatophyta</taxon>
        <taxon>Magnoliopsida</taxon>
        <taxon>eudicotyledons</taxon>
        <taxon>Gunneridae</taxon>
        <taxon>Pentapetalae</taxon>
        <taxon>asterids</taxon>
        <taxon>lamiids</taxon>
        <taxon>Solanales</taxon>
        <taxon>Convolvulaceae</taxon>
        <taxon>Cuscuteae</taxon>
        <taxon>Cuscuta</taxon>
        <taxon>Cuscuta subgen. Cuscuta</taxon>
    </lineage>
</organism>
<name>A0AAV0CHZ1_9ASTE</name>
<feature type="coiled-coil region" evidence="1">
    <location>
        <begin position="114"/>
        <end position="141"/>
    </location>
</feature>
<dbReference type="PANTHER" id="PTHR33538">
    <property type="entry name" value="PROTEIN GAMETE EXPRESSED 1"/>
    <property type="match status" value="1"/>
</dbReference>
<evidence type="ECO:0000313" key="3">
    <source>
        <dbReference type="Proteomes" id="UP001152523"/>
    </source>
</evidence>
<gene>
    <name evidence="2" type="ORF">CEPIT_LOCUS5273</name>
</gene>
<dbReference type="EMBL" id="CAMAPF010000028">
    <property type="protein sequence ID" value="CAH9075204.1"/>
    <property type="molecule type" value="Genomic_DNA"/>
</dbReference>
<sequence>MDAFKYEMKRLVNDLKITTDYAEEKIENIEAHVEVLLQNSKEIQDSFSVVDLRTQNLEKASKNVEEHVNVVLTHSSEIHEHIKSIAASQKELSDEHAPMKMNLVEGMEILQASYRSLGKYMNELKSEVEEITKEIGKVGKK</sequence>
<reference evidence="2" key="1">
    <citation type="submission" date="2022-07" db="EMBL/GenBank/DDBJ databases">
        <authorList>
            <person name="Macas J."/>
            <person name="Novak P."/>
            <person name="Neumann P."/>
        </authorList>
    </citation>
    <scope>NUCLEOTIDE SEQUENCE</scope>
</reference>
<proteinExistence type="predicted"/>
<dbReference type="Proteomes" id="UP001152523">
    <property type="component" value="Unassembled WGS sequence"/>
</dbReference>
<accession>A0AAV0CHZ1</accession>
<dbReference type="PANTHER" id="PTHR33538:SF2">
    <property type="entry name" value="PROTEIN GAMETE EXPRESSED 1"/>
    <property type="match status" value="1"/>
</dbReference>
<evidence type="ECO:0000313" key="2">
    <source>
        <dbReference type="EMBL" id="CAH9075204.1"/>
    </source>
</evidence>
<keyword evidence="1" id="KW-0175">Coiled coil</keyword>
<dbReference type="AlphaFoldDB" id="A0AAV0CHZ1"/>
<dbReference type="Gene3D" id="1.10.287.950">
    <property type="entry name" value="Methyl-accepting chemotaxis protein"/>
    <property type="match status" value="1"/>
</dbReference>
<keyword evidence="3" id="KW-1185">Reference proteome</keyword>